<name>A0A2Z6QMJ9_9GLOM</name>
<dbReference type="EMBL" id="BEXD01000989">
    <property type="protein sequence ID" value="GBB91523.1"/>
    <property type="molecule type" value="Genomic_DNA"/>
</dbReference>
<keyword evidence="2" id="KW-1185">Reference proteome</keyword>
<proteinExistence type="predicted"/>
<gene>
    <name evidence="1" type="ORF">RclHR1_18890002</name>
</gene>
<reference evidence="1 2" key="1">
    <citation type="submission" date="2017-11" db="EMBL/GenBank/DDBJ databases">
        <title>The genome of Rhizophagus clarus HR1 reveals common genetic basis of auxotrophy among arbuscular mycorrhizal fungi.</title>
        <authorList>
            <person name="Kobayashi Y."/>
        </authorList>
    </citation>
    <scope>NUCLEOTIDE SEQUENCE [LARGE SCALE GENOMIC DNA]</scope>
    <source>
        <strain evidence="1 2">HR1</strain>
    </source>
</reference>
<dbReference type="AlphaFoldDB" id="A0A2Z6QMJ9"/>
<accession>A0A2Z6QMJ9</accession>
<dbReference type="Proteomes" id="UP000247702">
    <property type="component" value="Unassembled WGS sequence"/>
</dbReference>
<sequence>MASSCVNVITKVTQQADSPQLMIRQEEHVSTLNSRQEAKIKSVVTGANAGVLGRPNRMIKPVDMIRLLDFSHSMIDNSNLQGFSSTSSTHIDGIVEGLESLC</sequence>
<evidence type="ECO:0000313" key="1">
    <source>
        <dbReference type="EMBL" id="GBB91523.1"/>
    </source>
</evidence>
<protein>
    <submittedName>
        <fullName evidence="1">Uncharacterized protein</fullName>
    </submittedName>
</protein>
<evidence type="ECO:0000313" key="2">
    <source>
        <dbReference type="Proteomes" id="UP000247702"/>
    </source>
</evidence>
<organism evidence="1 2">
    <name type="scientific">Rhizophagus clarus</name>
    <dbReference type="NCBI Taxonomy" id="94130"/>
    <lineage>
        <taxon>Eukaryota</taxon>
        <taxon>Fungi</taxon>
        <taxon>Fungi incertae sedis</taxon>
        <taxon>Mucoromycota</taxon>
        <taxon>Glomeromycotina</taxon>
        <taxon>Glomeromycetes</taxon>
        <taxon>Glomerales</taxon>
        <taxon>Glomeraceae</taxon>
        <taxon>Rhizophagus</taxon>
    </lineage>
</organism>
<comment type="caution">
    <text evidence="1">The sequence shown here is derived from an EMBL/GenBank/DDBJ whole genome shotgun (WGS) entry which is preliminary data.</text>
</comment>